<keyword evidence="1" id="KW-0677">Repeat</keyword>
<dbReference type="SMART" id="SM00060">
    <property type="entry name" value="FN3"/>
    <property type="match status" value="2"/>
</dbReference>
<evidence type="ECO:0000259" key="5">
    <source>
        <dbReference type="PROSITE" id="PS50853"/>
    </source>
</evidence>
<dbReference type="Pfam" id="PF00041">
    <property type="entry name" value="fn3"/>
    <property type="match status" value="1"/>
</dbReference>
<accession>A0ABN3PFG7</accession>
<dbReference type="PROSITE" id="PS50853">
    <property type="entry name" value="FN3"/>
    <property type="match status" value="1"/>
</dbReference>
<proteinExistence type="predicted"/>
<dbReference type="InterPro" id="IPR003961">
    <property type="entry name" value="FN3_dom"/>
</dbReference>
<keyword evidence="3" id="KW-0119">Carbohydrate metabolism</keyword>
<gene>
    <name evidence="6" type="ORF">GCM10010411_14770</name>
</gene>
<keyword evidence="3" id="KW-0624">Polysaccharide degradation</keyword>
<sequence>MTANGKTESVTGTSHKVSGLEAGKPYPISVVAVKGAKKSAAVTETFNTKPKADPDVDPVTGLVADGEATETEIPVKWTAPASGADSYEVTANGKTESVTGTSHKVSGLEAGKPYPISVVAVKGAKKSAAVTETFNTKAKPGDITPPSDPTDVTNTVAGSTVNLTWSPSKDEDGGSGLAGYYVYQNGQRLGGLVTETKKAVSGLAAGTYDFEVSAVDKANNESKKVKTTATVPPPVGGSTYGLAGTSTIKGANGKVALNGAVTTTVEGGKVSADLTLNPTTGNFSIFGFLPATASIAFAPEGKTTGTLSGSTLTTETKTIVKVPSVKVFGIQIGGGATCQTSTAATIPLKSTDFKLGSGGTLKGNYTLPALKGCGPLTPIISAFVAGSGNTVDLKATAK</sequence>
<dbReference type="Gene3D" id="2.60.40.10">
    <property type="entry name" value="Immunoglobulins"/>
    <property type="match status" value="3"/>
</dbReference>
<evidence type="ECO:0000256" key="4">
    <source>
        <dbReference type="SAM" id="MobiDB-lite"/>
    </source>
</evidence>
<protein>
    <recommendedName>
        <fullName evidence="5">Fibronectin type-III domain-containing protein</fullName>
    </recommendedName>
</protein>
<evidence type="ECO:0000313" key="6">
    <source>
        <dbReference type="EMBL" id="GAA2583164.1"/>
    </source>
</evidence>
<dbReference type="CDD" id="cd00063">
    <property type="entry name" value="FN3"/>
    <property type="match status" value="1"/>
</dbReference>
<name>A0ABN3PFG7_9ACTN</name>
<feature type="compositionally biased region" description="Polar residues" evidence="4">
    <location>
        <begin position="1"/>
        <end position="16"/>
    </location>
</feature>
<dbReference type="Proteomes" id="UP001501509">
    <property type="component" value="Unassembled WGS sequence"/>
</dbReference>
<dbReference type="PANTHER" id="PTHR46708">
    <property type="entry name" value="TENASCIN"/>
    <property type="match status" value="1"/>
</dbReference>
<dbReference type="PANTHER" id="PTHR46708:SF2">
    <property type="entry name" value="FIBRONECTIN TYPE-III DOMAIN-CONTAINING PROTEIN"/>
    <property type="match status" value="1"/>
</dbReference>
<keyword evidence="2" id="KW-0378">Hydrolase</keyword>
<keyword evidence="2" id="KW-0326">Glycosidase</keyword>
<evidence type="ECO:0000313" key="7">
    <source>
        <dbReference type="Proteomes" id="UP001501509"/>
    </source>
</evidence>
<dbReference type="SUPFAM" id="SSF49265">
    <property type="entry name" value="Fibronectin type III"/>
    <property type="match status" value="2"/>
</dbReference>
<feature type="domain" description="Fibronectin type-III" evidence="5">
    <location>
        <begin position="145"/>
        <end position="234"/>
    </location>
</feature>
<keyword evidence="7" id="KW-1185">Reference proteome</keyword>
<dbReference type="InterPro" id="IPR013783">
    <property type="entry name" value="Ig-like_fold"/>
</dbReference>
<feature type="region of interest" description="Disordered" evidence="4">
    <location>
        <begin position="1"/>
        <end position="21"/>
    </location>
</feature>
<evidence type="ECO:0000256" key="3">
    <source>
        <dbReference type="ARBA" id="ARBA00023326"/>
    </source>
</evidence>
<dbReference type="EMBL" id="BAAATD010000002">
    <property type="protein sequence ID" value="GAA2583164.1"/>
    <property type="molecule type" value="Genomic_DNA"/>
</dbReference>
<comment type="caution">
    <text evidence="6">The sequence shown here is derived from an EMBL/GenBank/DDBJ whole genome shotgun (WGS) entry which is preliminary data.</text>
</comment>
<evidence type="ECO:0000256" key="1">
    <source>
        <dbReference type="ARBA" id="ARBA00022737"/>
    </source>
</evidence>
<reference evidence="6 7" key="1">
    <citation type="journal article" date="2019" name="Int. J. Syst. Evol. Microbiol.">
        <title>The Global Catalogue of Microorganisms (GCM) 10K type strain sequencing project: providing services to taxonomists for standard genome sequencing and annotation.</title>
        <authorList>
            <consortium name="The Broad Institute Genomics Platform"/>
            <consortium name="The Broad Institute Genome Sequencing Center for Infectious Disease"/>
            <person name="Wu L."/>
            <person name="Ma J."/>
        </authorList>
    </citation>
    <scope>NUCLEOTIDE SEQUENCE [LARGE SCALE GENOMIC DNA]</scope>
    <source>
        <strain evidence="6 7">JCM 6833</strain>
    </source>
</reference>
<organism evidence="6 7">
    <name type="scientific">Actinomadura fulvescens</name>
    <dbReference type="NCBI Taxonomy" id="46160"/>
    <lineage>
        <taxon>Bacteria</taxon>
        <taxon>Bacillati</taxon>
        <taxon>Actinomycetota</taxon>
        <taxon>Actinomycetes</taxon>
        <taxon>Streptosporangiales</taxon>
        <taxon>Thermomonosporaceae</taxon>
        <taxon>Actinomadura</taxon>
    </lineage>
</organism>
<dbReference type="InterPro" id="IPR050991">
    <property type="entry name" value="ECM_Regulatory_Proteins"/>
</dbReference>
<dbReference type="InterPro" id="IPR036116">
    <property type="entry name" value="FN3_sf"/>
</dbReference>
<evidence type="ECO:0000256" key="2">
    <source>
        <dbReference type="ARBA" id="ARBA00023295"/>
    </source>
</evidence>